<gene>
    <name evidence="2" type="ORF">DFR68_11638</name>
</gene>
<sequence>MSDSLASTSLPRHLIRGVLGFGGLIGAFALIPLLGPASLLLAPVGLIALRGCPTCWLIGLAATISAGRLRRECVDGRCELRGPRPAG</sequence>
<evidence type="ECO:0000256" key="1">
    <source>
        <dbReference type="SAM" id="Phobius"/>
    </source>
</evidence>
<dbReference type="OrthoDB" id="4558116at2"/>
<keyword evidence="1" id="KW-1133">Transmembrane helix</keyword>
<name>A0A370GLJ9_9NOCA</name>
<comment type="caution">
    <text evidence="2">The sequence shown here is derived from an EMBL/GenBank/DDBJ whole genome shotgun (WGS) entry which is preliminary data.</text>
</comment>
<accession>A0A370GLJ9</accession>
<dbReference type="Proteomes" id="UP000255355">
    <property type="component" value="Unassembled WGS sequence"/>
</dbReference>
<protein>
    <submittedName>
        <fullName evidence="2">Uncharacterized protein</fullName>
    </submittedName>
</protein>
<evidence type="ECO:0000313" key="3">
    <source>
        <dbReference type="Proteomes" id="UP000255355"/>
    </source>
</evidence>
<proteinExistence type="predicted"/>
<feature type="transmembrane region" description="Helical" evidence="1">
    <location>
        <begin position="14"/>
        <end position="34"/>
    </location>
</feature>
<keyword evidence="1" id="KW-0812">Transmembrane</keyword>
<organism evidence="2 3">
    <name type="scientific">Nocardia mexicana</name>
    <dbReference type="NCBI Taxonomy" id="279262"/>
    <lineage>
        <taxon>Bacteria</taxon>
        <taxon>Bacillati</taxon>
        <taxon>Actinomycetota</taxon>
        <taxon>Actinomycetes</taxon>
        <taxon>Mycobacteriales</taxon>
        <taxon>Nocardiaceae</taxon>
        <taxon>Nocardia</taxon>
    </lineage>
</organism>
<keyword evidence="3" id="KW-1185">Reference proteome</keyword>
<evidence type="ECO:0000313" key="2">
    <source>
        <dbReference type="EMBL" id="RDI44648.1"/>
    </source>
</evidence>
<feature type="transmembrane region" description="Helical" evidence="1">
    <location>
        <begin position="40"/>
        <end position="62"/>
    </location>
</feature>
<dbReference type="AlphaFoldDB" id="A0A370GLJ9"/>
<keyword evidence="1" id="KW-0472">Membrane</keyword>
<dbReference type="EMBL" id="QQAZ01000016">
    <property type="protein sequence ID" value="RDI44648.1"/>
    <property type="molecule type" value="Genomic_DNA"/>
</dbReference>
<reference evidence="2 3" key="1">
    <citation type="submission" date="2018-07" db="EMBL/GenBank/DDBJ databases">
        <title>Genomic Encyclopedia of Type Strains, Phase IV (KMG-IV): sequencing the most valuable type-strain genomes for metagenomic binning, comparative biology and taxonomic classification.</title>
        <authorList>
            <person name="Goeker M."/>
        </authorList>
    </citation>
    <scope>NUCLEOTIDE SEQUENCE [LARGE SCALE GENOMIC DNA]</scope>
    <source>
        <strain evidence="2 3">DSM 44952</strain>
    </source>
</reference>